<sequence>MEELREAEQRKAEAKLRGSSGASHDKDKNALFSPSQRLRGSLITMAVFTDKSSDDKLSSLWHAACDDYAAETGIPLTDVELPALRGPEDLSRQLESEKDNFEDFRMKRRPLLHAMQTVLAPFENWGDLIAGVASAAFPPASSIMGAMLILVRGARKVSEAFDMITELFRKLGHFALRLDSYKGVPLSEGMKTIIVKVLVNFLRVCAASQKVVNPGSLRARLSKWAKNILIEDTSVNSLLGELEELTSQEHMMVSAHGLKITHQALRNTEKLLERDDRRKDREELERVKEALDPVSASSQVFYSINENRIPGSGSCIDNTLRTWWEGTAPLLWLHGGPGVGKSHIASKIITQLSNGELSDTAAPVVAFFFCRNNDVDLRSLNKGLRTLAWQVATQRSSFATHVEEFCLKEDPGNTYAVWRKLLLKYFTQVPSHATCFVIDGLVEAEPEEQEVFCSLMGKALLEEDDTDKRPPLRIIILSRDSVRGLLEEHSLGWIPDIEIGNDENKDDLHDYVYQKLKKSKLFRGCPDFQEDIVKEISQEAEGLWEWANLVIKSVLRCRTKEQIRKVVRTMPRGISAMLSQELQRLSKELSVLDEADGGEKSAGETVTTQIDQLNIVLSFMALAQKPLTVQQLHNILEIMLKEEVLNLEDDIRNLYSSLFLIRASKDERDFEEDFVILRHSSFYEFFRTSQESGPIHVNVDQTEANFLYVLLHALRDRHKPDFSRVVRQRFIRSYAEKFLPSHLTRANPEKAGNRQEEISTLFEDLFSKKEYQGWLVQKSPTSACSGWILETGTLRTEEQN</sequence>
<dbReference type="VEuPathDB" id="FungiDB:NFIA_032230"/>
<dbReference type="InterPro" id="IPR056884">
    <property type="entry name" value="NPHP3-like_N"/>
</dbReference>
<dbReference type="HOGENOM" id="CLU_351627_0_0_1"/>
<dbReference type="InterPro" id="IPR027417">
    <property type="entry name" value="P-loop_NTPase"/>
</dbReference>
<dbReference type="PANTHER" id="PTHR10039:SF17">
    <property type="entry name" value="FUNGAL STAND N-TERMINAL GOODBYE DOMAIN-CONTAINING PROTEIN-RELATED"/>
    <property type="match status" value="1"/>
</dbReference>
<evidence type="ECO:0000256" key="1">
    <source>
        <dbReference type="ARBA" id="ARBA00022737"/>
    </source>
</evidence>
<gene>
    <name evidence="5" type="ORF">NFIA_032230</name>
    <name evidence="6" type="ORF">NFIA_043370</name>
</gene>
<accession>A1CUW0</accession>
<protein>
    <recommendedName>
        <fullName evidence="8">NACHT domain-containing protein</fullName>
    </recommendedName>
</protein>
<dbReference type="PANTHER" id="PTHR10039">
    <property type="entry name" value="AMELOGENIN"/>
    <property type="match status" value="1"/>
</dbReference>
<dbReference type="OMA" id="NILEIML"/>
<evidence type="ECO:0000313" key="7">
    <source>
        <dbReference type="Proteomes" id="UP000006702"/>
    </source>
</evidence>
<evidence type="ECO:0000313" key="5">
    <source>
        <dbReference type="EMBL" id="EAW23659.1"/>
    </source>
</evidence>
<dbReference type="Gene3D" id="3.40.50.300">
    <property type="entry name" value="P-loop containing nucleotide triphosphate hydrolases"/>
    <property type="match status" value="1"/>
</dbReference>
<proteinExistence type="predicted"/>
<evidence type="ECO:0000313" key="6">
    <source>
        <dbReference type="EMBL" id="EAW25762.1"/>
    </source>
</evidence>
<dbReference type="EMBL" id="DS027678">
    <property type="protein sequence ID" value="EAW25762.1"/>
    <property type="molecule type" value="Genomic_DNA"/>
</dbReference>
<dbReference type="Proteomes" id="UP000006702">
    <property type="component" value="Unassembled WGS sequence"/>
</dbReference>
<dbReference type="KEGG" id="nfi:NFIA_043370"/>
<dbReference type="Pfam" id="PF24883">
    <property type="entry name" value="NPHP3_N"/>
    <property type="match status" value="1"/>
</dbReference>
<feature type="region of interest" description="Disordered" evidence="2">
    <location>
        <begin position="1"/>
        <end position="33"/>
    </location>
</feature>
<dbReference type="RefSeq" id="XP_001265556.1">
    <property type="nucleotide sequence ID" value="XM_001265555.1"/>
</dbReference>
<dbReference type="OrthoDB" id="448455at2759"/>
<dbReference type="InterPro" id="IPR031350">
    <property type="entry name" value="Goodbye_dom"/>
</dbReference>
<dbReference type="KEGG" id="nfi:NFIA_032230"/>
<feature type="compositionally biased region" description="Basic and acidic residues" evidence="2">
    <location>
        <begin position="1"/>
        <end position="16"/>
    </location>
</feature>
<evidence type="ECO:0000259" key="4">
    <source>
        <dbReference type="Pfam" id="PF24883"/>
    </source>
</evidence>
<evidence type="ECO:0000259" key="3">
    <source>
        <dbReference type="Pfam" id="PF17109"/>
    </source>
</evidence>
<dbReference type="eggNOG" id="ENOG502QRJZ">
    <property type="taxonomic scope" value="Eukaryota"/>
</dbReference>
<keyword evidence="1" id="KW-0677">Repeat</keyword>
<dbReference type="Pfam" id="PF17109">
    <property type="entry name" value="Goodbye"/>
    <property type="match status" value="1"/>
</dbReference>
<dbReference type="SUPFAM" id="SSF52540">
    <property type="entry name" value="P-loop containing nucleoside triphosphate hydrolases"/>
    <property type="match status" value="1"/>
</dbReference>
<dbReference type="AlphaFoldDB" id="A1CUW0"/>
<reference evidence="6" key="1">
    <citation type="submission" date="2006-10" db="EMBL/GenBank/DDBJ databases">
        <authorList>
            <person name="Hayward D."/>
            <person name="Fahey B."/>
        </authorList>
    </citation>
    <scope>NUCLEOTIDE SEQUENCE</scope>
    <source>
        <strain evidence="6">NRRL 181</strain>
    </source>
</reference>
<dbReference type="EMBL" id="DS027686">
    <property type="protein sequence ID" value="EAW23659.1"/>
    <property type="molecule type" value="Genomic_DNA"/>
</dbReference>
<evidence type="ECO:0000256" key="2">
    <source>
        <dbReference type="SAM" id="MobiDB-lite"/>
    </source>
</evidence>
<reference evidence="7" key="2">
    <citation type="journal article" date="2008" name="PLoS Genet.">
        <title>Genomic islands in the pathogenic filamentous fungus Aspergillus fumigatus.</title>
        <authorList>
            <person name="Fedorova N.D."/>
            <person name="Khaldi N."/>
            <person name="Joardar V.S."/>
            <person name="Maiti R."/>
            <person name="Amedeo P."/>
            <person name="Anderson M.J."/>
            <person name="Crabtree J."/>
            <person name="Silva J.C."/>
            <person name="Badger J.H."/>
            <person name="Albarraq A."/>
            <person name="Angiuoli S."/>
            <person name="Bussey H."/>
            <person name="Bowyer P."/>
            <person name="Cotty P.J."/>
            <person name="Dyer P.S."/>
            <person name="Egan A."/>
            <person name="Galens K."/>
            <person name="Fraser-Liggett C.M."/>
            <person name="Haas B.J."/>
            <person name="Inman J.M."/>
            <person name="Kent R."/>
            <person name="Lemieux S."/>
            <person name="Malavazi I."/>
            <person name="Orvis J."/>
            <person name="Roemer T."/>
            <person name="Ronning C.M."/>
            <person name="Sundaram J.P."/>
            <person name="Sutton G."/>
            <person name="Turner G."/>
            <person name="Venter J.C."/>
            <person name="White O.R."/>
            <person name="Whitty B.R."/>
            <person name="Youngman P."/>
            <person name="Wolfe K.H."/>
            <person name="Goldman G.H."/>
            <person name="Wortman J.R."/>
            <person name="Jiang B."/>
            <person name="Denning D.W."/>
            <person name="Nierman W.C."/>
        </authorList>
    </citation>
    <scope>NUCLEOTIDE SEQUENCE [LARGE SCALE GENOMIC DNA]</scope>
    <source>
        <strain evidence="7">ATCC 1020 / DSM 3700 / CBS 544.65 / FGSC A1164 / JCM 1740 / NRRL 181 / WB 181</strain>
    </source>
</reference>
<name>A1CUW0_NEOFI</name>
<dbReference type="GeneID" id="4594377"/>
<feature type="domain" description="Fungal STAND N-terminal Goodbye" evidence="3">
    <location>
        <begin position="61"/>
        <end position="181"/>
    </location>
</feature>
<organism evidence="6 7">
    <name type="scientific">Neosartorya fischeri (strain ATCC 1020 / DSM 3700 / CBS 544.65 / FGSC A1164 / JCM 1740 / NRRL 181 / WB 181)</name>
    <name type="common">Aspergillus fischerianus</name>
    <dbReference type="NCBI Taxonomy" id="331117"/>
    <lineage>
        <taxon>Eukaryota</taxon>
        <taxon>Fungi</taxon>
        <taxon>Dikarya</taxon>
        <taxon>Ascomycota</taxon>
        <taxon>Pezizomycotina</taxon>
        <taxon>Eurotiomycetes</taxon>
        <taxon>Eurotiomycetidae</taxon>
        <taxon>Eurotiales</taxon>
        <taxon>Aspergillaceae</taxon>
        <taxon>Aspergillus</taxon>
        <taxon>Aspergillus subgen. Fumigati</taxon>
    </lineage>
</organism>
<feature type="domain" description="Nephrocystin 3-like N-terminal" evidence="4">
    <location>
        <begin position="318"/>
        <end position="479"/>
    </location>
</feature>
<evidence type="ECO:0008006" key="8">
    <source>
        <dbReference type="Google" id="ProtNLM"/>
    </source>
</evidence>
<dbReference type="VEuPathDB" id="FungiDB:NFIA_043370"/>
<dbReference type="GeneID" id="4593139"/>
<keyword evidence="7" id="KW-1185">Reference proteome</keyword>
<dbReference type="RefSeq" id="XP_001267659.1">
    <property type="nucleotide sequence ID" value="XM_001267658.1"/>
</dbReference>